<evidence type="ECO:0000256" key="1">
    <source>
        <dbReference type="ARBA" id="ARBA00023604"/>
    </source>
</evidence>
<dbReference type="VEuPathDB" id="FungiDB:AB675_5458"/>
<proteinExistence type="inferred from homology"/>
<keyword evidence="4" id="KW-1185">Reference proteome</keyword>
<name>A0A0N0NP66_9EURO</name>
<gene>
    <name evidence="3" type="ORF">AB675_5458</name>
</gene>
<feature type="compositionally biased region" description="Basic residues" evidence="2">
    <location>
        <begin position="207"/>
        <end position="216"/>
    </location>
</feature>
<dbReference type="GeneID" id="28737549"/>
<evidence type="ECO:0000313" key="3">
    <source>
        <dbReference type="EMBL" id="KPI42179.1"/>
    </source>
</evidence>
<evidence type="ECO:0000256" key="2">
    <source>
        <dbReference type="SAM" id="MobiDB-lite"/>
    </source>
</evidence>
<protein>
    <submittedName>
        <fullName evidence="3">Uncharacterized protein</fullName>
    </submittedName>
</protein>
<feature type="region of interest" description="Disordered" evidence="2">
    <location>
        <begin position="187"/>
        <end position="216"/>
    </location>
</feature>
<dbReference type="PANTHER" id="PTHR34598:SF3">
    <property type="entry name" value="OXIDOREDUCTASE AN1597"/>
    <property type="match status" value="1"/>
</dbReference>
<sequence>MASAAVDQSAGGHTTTFEPLTTVQTGVTKHHVRTILNYHKPNEDGSPPHATYVGRPETYERPVDPVEVTINDIRGETDKYNLDSNGFQLYNFPSAEKDFLDDDKIKAEYYPETERLLKEATGASRVFIFDHTIRRPGPPSAENPTENTPAAPLRGPVQRVHIDQSYTASRSRVPHHLPELADQLLRPATRSSTSGAPSSHLQGSSRCGRRTLRARY</sequence>
<feature type="region of interest" description="Disordered" evidence="2">
    <location>
        <begin position="134"/>
        <end position="158"/>
    </location>
</feature>
<feature type="compositionally biased region" description="Polar residues" evidence="2">
    <location>
        <begin position="11"/>
        <end position="22"/>
    </location>
</feature>
<organism evidence="3 4">
    <name type="scientific">Cyphellophora attinorum</name>
    <dbReference type="NCBI Taxonomy" id="1664694"/>
    <lineage>
        <taxon>Eukaryota</taxon>
        <taxon>Fungi</taxon>
        <taxon>Dikarya</taxon>
        <taxon>Ascomycota</taxon>
        <taxon>Pezizomycotina</taxon>
        <taxon>Eurotiomycetes</taxon>
        <taxon>Chaetothyriomycetidae</taxon>
        <taxon>Chaetothyriales</taxon>
        <taxon>Cyphellophoraceae</taxon>
        <taxon>Cyphellophora</taxon>
    </lineage>
</organism>
<dbReference type="EMBL" id="LFJN01000008">
    <property type="protein sequence ID" value="KPI42179.1"/>
    <property type="molecule type" value="Genomic_DNA"/>
</dbReference>
<reference evidence="3 4" key="1">
    <citation type="submission" date="2015-06" db="EMBL/GenBank/DDBJ databases">
        <title>Draft genome of the ant-associated black yeast Phialophora attae CBS 131958.</title>
        <authorList>
            <person name="Moreno L.F."/>
            <person name="Stielow B.J."/>
            <person name="de Hoog S."/>
            <person name="Vicente V.A."/>
            <person name="Weiss V.A."/>
            <person name="de Vries M."/>
            <person name="Cruz L.M."/>
            <person name="Souza E.M."/>
        </authorList>
    </citation>
    <scope>NUCLEOTIDE SEQUENCE [LARGE SCALE GENOMIC DNA]</scope>
    <source>
        <strain evidence="3 4">CBS 131958</strain>
    </source>
</reference>
<accession>A0A0N0NP66</accession>
<comment type="caution">
    <text evidence="3">The sequence shown here is derived from an EMBL/GenBank/DDBJ whole genome shotgun (WGS) entry which is preliminary data.</text>
</comment>
<feature type="region of interest" description="Disordered" evidence="2">
    <location>
        <begin position="1"/>
        <end position="22"/>
    </location>
</feature>
<dbReference type="PANTHER" id="PTHR34598">
    <property type="entry name" value="BLL6449 PROTEIN"/>
    <property type="match status" value="1"/>
</dbReference>
<dbReference type="NCBIfam" id="NF041278">
    <property type="entry name" value="CmcJ_NvfI_EfuI"/>
    <property type="match status" value="1"/>
</dbReference>
<dbReference type="RefSeq" id="XP_018002142.1">
    <property type="nucleotide sequence ID" value="XM_018145669.1"/>
</dbReference>
<comment type="similarity">
    <text evidence="1">Belongs to the asaB hydroxylase/desaturase family.</text>
</comment>
<dbReference type="GO" id="GO:0016491">
    <property type="term" value="F:oxidoreductase activity"/>
    <property type="evidence" value="ECO:0007669"/>
    <property type="project" value="InterPro"/>
</dbReference>
<evidence type="ECO:0000313" key="4">
    <source>
        <dbReference type="Proteomes" id="UP000038010"/>
    </source>
</evidence>
<dbReference type="AlphaFoldDB" id="A0A0N0NP66"/>
<feature type="compositionally biased region" description="Polar residues" evidence="2">
    <location>
        <begin position="189"/>
        <end position="205"/>
    </location>
</feature>
<dbReference type="InterPro" id="IPR044053">
    <property type="entry name" value="AsaB-like"/>
</dbReference>
<dbReference type="Proteomes" id="UP000038010">
    <property type="component" value="Unassembled WGS sequence"/>
</dbReference>
<dbReference type="STRING" id="1664694.A0A0N0NP66"/>
<dbReference type="OrthoDB" id="412788at2759"/>